<evidence type="ECO:0000256" key="3">
    <source>
        <dbReference type="ARBA" id="ARBA00022475"/>
    </source>
</evidence>
<dbReference type="RefSeq" id="WP_109983863.1">
    <property type="nucleotide sequence ID" value="NZ_QGTD01000005.1"/>
</dbReference>
<keyword evidence="10" id="KW-1185">Reference proteome</keyword>
<evidence type="ECO:0000256" key="4">
    <source>
        <dbReference type="ARBA" id="ARBA00022692"/>
    </source>
</evidence>
<comment type="subcellular location">
    <subcellularLocation>
        <location evidence="1 7">Cell membrane</location>
        <topology evidence="1 7">Multi-pass membrane protein</topology>
    </subcellularLocation>
</comment>
<dbReference type="OrthoDB" id="9773683at2"/>
<keyword evidence="2 7" id="KW-0813">Transport</keyword>
<dbReference type="InterPro" id="IPR045621">
    <property type="entry name" value="BPD_transp_1_N"/>
</dbReference>
<organism evidence="9 10">
    <name type="scientific">Gracilibacillus dipsosauri</name>
    <dbReference type="NCBI Taxonomy" id="178340"/>
    <lineage>
        <taxon>Bacteria</taxon>
        <taxon>Bacillati</taxon>
        <taxon>Bacillota</taxon>
        <taxon>Bacilli</taxon>
        <taxon>Bacillales</taxon>
        <taxon>Bacillaceae</taxon>
        <taxon>Gracilibacillus</taxon>
    </lineage>
</organism>
<gene>
    <name evidence="9" type="ORF">DLJ74_05790</name>
</gene>
<feature type="transmembrane region" description="Helical" evidence="7">
    <location>
        <begin position="16"/>
        <end position="34"/>
    </location>
</feature>
<feature type="transmembrane region" description="Helical" evidence="7">
    <location>
        <begin position="144"/>
        <end position="169"/>
    </location>
</feature>
<dbReference type="GO" id="GO:0055085">
    <property type="term" value="P:transmembrane transport"/>
    <property type="evidence" value="ECO:0007669"/>
    <property type="project" value="InterPro"/>
</dbReference>
<evidence type="ECO:0000256" key="7">
    <source>
        <dbReference type="RuleBase" id="RU363032"/>
    </source>
</evidence>
<feature type="transmembrane region" description="Helical" evidence="7">
    <location>
        <begin position="296"/>
        <end position="322"/>
    </location>
</feature>
<evidence type="ECO:0000313" key="9">
    <source>
        <dbReference type="EMBL" id="PWU69657.1"/>
    </source>
</evidence>
<comment type="similarity">
    <text evidence="7">Belongs to the binding-protein-dependent transport system permease family.</text>
</comment>
<dbReference type="InterPro" id="IPR035906">
    <property type="entry name" value="MetI-like_sf"/>
</dbReference>
<protein>
    <submittedName>
        <fullName evidence="9">ABC transporter permease</fullName>
    </submittedName>
</protein>
<evidence type="ECO:0000256" key="6">
    <source>
        <dbReference type="ARBA" id="ARBA00023136"/>
    </source>
</evidence>
<dbReference type="GO" id="GO:0005886">
    <property type="term" value="C:plasma membrane"/>
    <property type="evidence" value="ECO:0007669"/>
    <property type="project" value="UniProtKB-SubCell"/>
</dbReference>
<feature type="transmembrane region" description="Helical" evidence="7">
    <location>
        <begin position="251"/>
        <end position="276"/>
    </location>
</feature>
<feature type="transmembrane region" description="Helical" evidence="7">
    <location>
        <begin position="193"/>
        <end position="213"/>
    </location>
</feature>
<dbReference type="PANTHER" id="PTHR43163">
    <property type="entry name" value="DIPEPTIDE TRANSPORT SYSTEM PERMEASE PROTEIN DPPB-RELATED"/>
    <property type="match status" value="1"/>
</dbReference>
<accession>A0A317L1E5</accession>
<keyword evidence="6 7" id="KW-0472">Membrane</keyword>
<sequence>MEELTRNLSIFVVKKIIRLLLLLLAVSFITYLLIRLSPIDPVQAYIGADMMKVSPEQRAAIEEYWGLNESFISQYVHWLASVITGDFGTSFIYRTPVLDVIADRFISSILLLAVAWLLSGVIGLLLGAVAAMKQGSKTDHFIRGYCYLLLSTPSFWLGLLLLMIFSVWLDWFPIGLSAPVGITTSEITIMDRLYHAILPAITLSIIGIANVCLHTREKMIDVLKQPYILQARANGLSGLALFKRHGLRNMILPAISVHFASFGELFGGAVLLEQVFSYPGLGKAIVDAGLNGDVPLLLGIVVISACFVFLGNFLADMFYSLVDPRIRREKGEAGL</sequence>
<comment type="caution">
    <text evidence="9">The sequence shown here is derived from an EMBL/GenBank/DDBJ whole genome shotgun (WGS) entry which is preliminary data.</text>
</comment>
<dbReference type="PANTHER" id="PTHR43163:SF6">
    <property type="entry name" value="DIPEPTIDE TRANSPORT SYSTEM PERMEASE PROTEIN DPPB-RELATED"/>
    <property type="match status" value="1"/>
</dbReference>
<name>A0A317L1E5_9BACI</name>
<dbReference type="Pfam" id="PF00528">
    <property type="entry name" value="BPD_transp_1"/>
    <property type="match status" value="1"/>
</dbReference>
<dbReference type="CDD" id="cd06261">
    <property type="entry name" value="TM_PBP2"/>
    <property type="match status" value="1"/>
</dbReference>
<dbReference type="Gene3D" id="1.10.3720.10">
    <property type="entry name" value="MetI-like"/>
    <property type="match status" value="1"/>
</dbReference>
<dbReference type="PROSITE" id="PS50928">
    <property type="entry name" value="ABC_TM1"/>
    <property type="match status" value="1"/>
</dbReference>
<dbReference type="SUPFAM" id="SSF161098">
    <property type="entry name" value="MetI-like"/>
    <property type="match status" value="1"/>
</dbReference>
<dbReference type="AlphaFoldDB" id="A0A317L1E5"/>
<reference evidence="9 10" key="1">
    <citation type="submission" date="2018-05" db="EMBL/GenBank/DDBJ databases">
        <title>Genomic analysis of Gracilibacillus dipsosauri DD1 reveals novel features of a salt-tolerant amylase.</title>
        <authorList>
            <person name="Deutch C.E."/>
            <person name="Yang S."/>
        </authorList>
    </citation>
    <scope>NUCLEOTIDE SEQUENCE [LARGE SCALE GENOMIC DNA]</scope>
    <source>
        <strain evidence="9 10">DD1</strain>
    </source>
</reference>
<keyword evidence="5 7" id="KW-1133">Transmembrane helix</keyword>
<proteinExistence type="inferred from homology"/>
<keyword evidence="3" id="KW-1003">Cell membrane</keyword>
<evidence type="ECO:0000256" key="2">
    <source>
        <dbReference type="ARBA" id="ARBA00022448"/>
    </source>
</evidence>
<feature type="domain" description="ABC transmembrane type-1" evidence="8">
    <location>
        <begin position="105"/>
        <end position="319"/>
    </location>
</feature>
<dbReference type="InterPro" id="IPR000515">
    <property type="entry name" value="MetI-like"/>
</dbReference>
<feature type="transmembrane region" description="Helical" evidence="7">
    <location>
        <begin position="105"/>
        <end position="132"/>
    </location>
</feature>
<evidence type="ECO:0000256" key="5">
    <source>
        <dbReference type="ARBA" id="ARBA00022989"/>
    </source>
</evidence>
<dbReference type="Pfam" id="PF19300">
    <property type="entry name" value="BPD_transp_1_N"/>
    <property type="match status" value="1"/>
</dbReference>
<dbReference type="Proteomes" id="UP000245624">
    <property type="component" value="Unassembled WGS sequence"/>
</dbReference>
<evidence type="ECO:0000259" key="8">
    <source>
        <dbReference type="PROSITE" id="PS50928"/>
    </source>
</evidence>
<dbReference type="EMBL" id="QGTD01000005">
    <property type="protein sequence ID" value="PWU69657.1"/>
    <property type="molecule type" value="Genomic_DNA"/>
</dbReference>
<evidence type="ECO:0000313" key="10">
    <source>
        <dbReference type="Proteomes" id="UP000245624"/>
    </source>
</evidence>
<keyword evidence="4 7" id="KW-0812">Transmembrane</keyword>
<evidence type="ECO:0000256" key="1">
    <source>
        <dbReference type="ARBA" id="ARBA00004651"/>
    </source>
</evidence>